<keyword evidence="3" id="KW-0520">NAD</keyword>
<evidence type="ECO:0000256" key="1">
    <source>
        <dbReference type="ARBA" id="ARBA00006484"/>
    </source>
</evidence>
<dbReference type="Gene3D" id="3.40.50.720">
    <property type="entry name" value="NAD(P)-binding Rossmann-like Domain"/>
    <property type="match status" value="1"/>
</dbReference>
<evidence type="ECO:0000256" key="2">
    <source>
        <dbReference type="ARBA" id="ARBA00023002"/>
    </source>
</evidence>
<keyword evidence="8" id="KW-1185">Reference proteome</keyword>
<dbReference type="PRINTS" id="PR00080">
    <property type="entry name" value="SDRFAMILY"/>
</dbReference>
<accession>A0ABU0YQB1</accession>
<name>A0ABU0YQB1_9PROT</name>
<sequence length="289" mass="29831">MTGTSKEIRAMGRLDGKVAIITGGTSGIGARTAELFVAEGAKVVVAGRRQAEGESLTKALGPAAIFVRTDVTREDDVKSLVERTLAMFGRLDCLFNNAGNPGRLAPIADLDMEHFDKVIATHLRGVVLGMKYAAPAMIRQGSGSIINTGSIAGLHAGRSAHSYSAAKAAVIHVTRCVAAELAEKGIRVNSISPGAIVTGIFAKGAGLADAVADSTADALKERFTAFQPLPRAGLPEDVAQAVLYLASDAGSFVCGQDLVVDGGNIGGSGWSQLVKNRASMAEEMKARAV</sequence>
<dbReference type="InterPro" id="IPR002347">
    <property type="entry name" value="SDR_fam"/>
</dbReference>
<gene>
    <name evidence="7" type="ORF">Q8A70_14930</name>
</gene>
<evidence type="ECO:0000313" key="8">
    <source>
        <dbReference type="Proteomes" id="UP001230156"/>
    </source>
</evidence>
<dbReference type="PROSITE" id="PS00061">
    <property type="entry name" value="ADH_SHORT"/>
    <property type="match status" value="1"/>
</dbReference>
<evidence type="ECO:0000256" key="3">
    <source>
        <dbReference type="ARBA" id="ARBA00023027"/>
    </source>
</evidence>
<evidence type="ECO:0000259" key="6">
    <source>
        <dbReference type="SMART" id="SM00822"/>
    </source>
</evidence>
<dbReference type="SMART" id="SM00822">
    <property type="entry name" value="PKS_KR"/>
    <property type="match status" value="1"/>
</dbReference>
<dbReference type="InterPro" id="IPR057326">
    <property type="entry name" value="KR_dom"/>
</dbReference>
<keyword evidence="5" id="KW-0753">Steroid metabolism</keyword>
<dbReference type="PANTHER" id="PTHR43180">
    <property type="entry name" value="3-OXOACYL-(ACYL-CARRIER-PROTEIN) REDUCTASE (AFU_ORTHOLOGUE AFUA_6G11210)"/>
    <property type="match status" value="1"/>
</dbReference>
<comment type="similarity">
    <text evidence="1">Belongs to the short-chain dehydrogenases/reductases (SDR) family.</text>
</comment>
<dbReference type="InterPro" id="IPR036291">
    <property type="entry name" value="NAD(P)-bd_dom_sf"/>
</dbReference>
<dbReference type="RefSeq" id="WP_379956454.1">
    <property type="nucleotide sequence ID" value="NZ_JAUYVI010000004.1"/>
</dbReference>
<keyword evidence="4" id="KW-0443">Lipid metabolism</keyword>
<evidence type="ECO:0000313" key="7">
    <source>
        <dbReference type="EMBL" id="MDQ7248978.1"/>
    </source>
</evidence>
<comment type="caution">
    <text evidence="7">The sequence shown here is derived from an EMBL/GenBank/DDBJ whole genome shotgun (WGS) entry which is preliminary data.</text>
</comment>
<dbReference type="Proteomes" id="UP001230156">
    <property type="component" value="Unassembled WGS sequence"/>
</dbReference>
<dbReference type="PANTHER" id="PTHR43180:SF28">
    <property type="entry name" value="NAD(P)-BINDING ROSSMANN-FOLD SUPERFAMILY PROTEIN"/>
    <property type="match status" value="1"/>
</dbReference>
<evidence type="ECO:0000256" key="4">
    <source>
        <dbReference type="ARBA" id="ARBA00023098"/>
    </source>
</evidence>
<dbReference type="EMBL" id="JAUYVI010000004">
    <property type="protein sequence ID" value="MDQ7248978.1"/>
    <property type="molecule type" value="Genomic_DNA"/>
</dbReference>
<organism evidence="7 8">
    <name type="scientific">Dongia sedimenti</name>
    <dbReference type="NCBI Taxonomy" id="3064282"/>
    <lineage>
        <taxon>Bacteria</taxon>
        <taxon>Pseudomonadati</taxon>
        <taxon>Pseudomonadota</taxon>
        <taxon>Alphaproteobacteria</taxon>
        <taxon>Rhodospirillales</taxon>
        <taxon>Dongiaceae</taxon>
        <taxon>Dongia</taxon>
    </lineage>
</organism>
<dbReference type="InterPro" id="IPR020904">
    <property type="entry name" value="Sc_DH/Rdtase_CS"/>
</dbReference>
<feature type="domain" description="Ketoreductase" evidence="6">
    <location>
        <begin position="17"/>
        <end position="200"/>
    </location>
</feature>
<evidence type="ECO:0000256" key="5">
    <source>
        <dbReference type="ARBA" id="ARBA00023221"/>
    </source>
</evidence>
<dbReference type="PRINTS" id="PR00081">
    <property type="entry name" value="GDHRDH"/>
</dbReference>
<dbReference type="SUPFAM" id="SSF51735">
    <property type="entry name" value="NAD(P)-binding Rossmann-fold domains"/>
    <property type="match status" value="1"/>
</dbReference>
<keyword evidence="2" id="KW-0560">Oxidoreductase</keyword>
<proteinExistence type="inferred from homology"/>
<protein>
    <submittedName>
        <fullName evidence="7">SDR family oxidoreductase</fullName>
    </submittedName>
</protein>
<dbReference type="NCBIfam" id="NF005559">
    <property type="entry name" value="PRK07231.1"/>
    <property type="match status" value="1"/>
</dbReference>
<reference evidence="8" key="1">
    <citation type="submission" date="2023-08" db="EMBL/GenBank/DDBJ databases">
        <title>Rhodospirillaceae gen. nov., a novel taxon isolated from the Yangtze River Yuezi River estuary sludge.</title>
        <authorList>
            <person name="Ruan L."/>
        </authorList>
    </citation>
    <scope>NUCLEOTIDE SEQUENCE [LARGE SCALE GENOMIC DNA]</scope>
    <source>
        <strain evidence="8">R-7</strain>
    </source>
</reference>
<dbReference type="Pfam" id="PF13561">
    <property type="entry name" value="adh_short_C2"/>
    <property type="match status" value="1"/>
</dbReference>